<reference evidence="19 20" key="1">
    <citation type="journal article" date="2014" name="Genome Announc.">
        <title>Genome Sequence and Methylome of Soil Bacterium Gemmatirosa kalamazoonensis KBS708T, a Member of the Rarely Cultivated Gemmatimonadetes Phylum.</title>
        <authorList>
            <person name="Debruyn J.M."/>
            <person name="Radosevich M."/>
            <person name="Wommack K.E."/>
            <person name="Polson S.W."/>
            <person name="Hauser L.J."/>
            <person name="Fawaz M.N."/>
            <person name="Korlach J."/>
            <person name="Tsai Y.C."/>
        </authorList>
    </citation>
    <scope>NUCLEOTIDE SEQUENCE [LARGE SCALE GENOMIC DNA]</scope>
    <source>
        <strain evidence="19 20">KBS708</strain>
    </source>
</reference>
<evidence type="ECO:0000256" key="10">
    <source>
        <dbReference type="ARBA" id="ARBA00022982"/>
    </source>
</evidence>
<keyword evidence="14 17" id="KW-0472">Membrane</keyword>
<dbReference type="GO" id="GO:0020037">
    <property type="term" value="F:heme binding"/>
    <property type="evidence" value="ECO:0007669"/>
    <property type="project" value="InterPro"/>
</dbReference>
<comment type="similarity">
    <text evidence="16">Belongs to the heme-copper respiratory oxidase family.</text>
</comment>
<evidence type="ECO:0000256" key="17">
    <source>
        <dbReference type="RuleBase" id="RU363061"/>
    </source>
</evidence>
<gene>
    <name evidence="19" type="ORF">J421_2408</name>
</gene>
<dbReference type="GO" id="GO:0046872">
    <property type="term" value="F:metal ion binding"/>
    <property type="evidence" value="ECO:0007669"/>
    <property type="project" value="UniProtKB-KW"/>
</dbReference>
<keyword evidence="4 17" id="KW-1003">Cell membrane</keyword>
<feature type="transmembrane region" description="Helical" evidence="17">
    <location>
        <begin position="393"/>
        <end position="413"/>
    </location>
</feature>
<dbReference type="CDD" id="cd01662">
    <property type="entry name" value="Ubiquinol_Oxidase_I"/>
    <property type="match status" value="1"/>
</dbReference>
<keyword evidence="6 16" id="KW-0679">Respiratory chain</keyword>
<feature type="transmembrane region" description="Helical" evidence="17">
    <location>
        <begin position="637"/>
        <end position="657"/>
    </location>
</feature>
<dbReference type="FunFam" id="1.20.210.10:FF:000006">
    <property type="entry name" value="Cytochrome c oxidase subunit 1"/>
    <property type="match status" value="1"/>
</dbReference>
<evidence type="ECO:0000256" key="14">
    <source>
        <dbReference type="ARBA" id="ARBA00023136"/>
    </source>
</evidence>
<dbReference type="InterPro" id="IPR000883">
    <property type="entry name" value="Cyt_C_Oxase_1"/>
</dbReference>
<evidence type="ECO:0000256" key="15">
    <source>
        <dbReference type="ARBA" id="ARBA00047816"/>
    </source>
</evidence>
<dbReference type="Pfam" id="PF00115">
    <property type="entry name" value="COX1"/>
    <property type="match status" value="1"/>
</dbReference>
<dbReference type="Gene3D" id="1.20.210.10">
    <property type="entry name" value="Cytochrome c oxidase-like, subunit I domain"/>
    <property type="match status" value="1"/>
</dbReference>
<keyword evidence="8 17" id="KW-0479">Metal-binding</keyword>
<dbReference type="InterPro" id="IPR036927">
    <property type="entry name" value="Cyt_c_oxase-like_su1_sf"/>
</dbReference>
<protein>
    <recommendedName>
        <fullName evidence="17">Cytochrome c oxidase subunit 1</fullName>
        <ecNumber evidence="17">7.1.1.9</ecNumber>
    </recommendedName>
</protein>
<feature type="domain" description="Cytochrome oxidase subunit I profile" evidence="18">
    <location>
        <begin position="16"/>
        <end position="530"/>
    </location>
</feature>
<keyword evidence="10 16" id="KW-0249">Electron transport</keyword>
<name>W0RHY4_9BACT</name>
<feature type="transmembrane region" description="Helical" evidence="17">
    <location>
        <begin position="319"/>
        <end position="340"/>
    </location>
</feature>
<keyword evidence="13 17" id="KW-0186">Copper</keyword>
<feature type="transmembrane region" description="Helical" evidence="17">
    <location>
        <begin position="35"/>
        <end position="55"/>
    </location>
</feature>
<dbReference type="GO" id="GO:0022904">
    <property type="term" value="P:respiratory electron transport chain"/>
    <property type="evidence" value="ECO:0007669"/>
    <property type="project" value="TreeGrafter"/>
</dbReference>
<dbReference type="PRINTS" id="PR01165">
    <property type="entry name" value="CYCOXIDASEI"/>
</dbReference>
<sequence>MATTVAAPAYAPAKTHAETGLWSWLTTVDHKRIGILYLFTSLAFFVIGGLEAFLMRIQLAGPNQHVVSAETFNQLFTMHGTTMVFLAIMPMSAIFFNYLIPLQVGARDVAFPRLNAFSYWIYLFGGLFITLPILFRAAPDGGWFGYTPLTTRASSPGINIDFWVVGLQILGISTLAASFNFITTIINMRAPGMNLFRMPMFTWNAFVVQFLILLAFPVITIALQFLIFDRFFGTTFYETAAGGDPLLWQHLFWIFGHPEVYILILPAFGLVSEVIPTMSRKPIFGYPVMVYATVLIGFLGFGVWAHHMFAVGMGPVADSLFSLTTMLIAIPTGVKIFNWISTMWGGAIRFTTAMKFATALVGMFTIGGISGVMHASPPADLQQTDTYFIVAHFHYVLFGGSIFGIFSGLYHYYPKITGRLCSEKLGDWSFWIMFVGFNLTFFPMHFSGLLGMPRRIYTYDADQGYTNFNLASTIGTAILVVGIAISLWNFIKSRKNGAIAGNDPWEAGTLEWSIPSPPPDYNFAEIPRVTSRYPLWDITHPEMMHDVPHTRHGDERMGVAVGQGVQGKEVGETHVNPANSQVEGTGARMHVESATRLKTAAELGIPMPNPSIMPLLVAAGIVFMFMGLLMLDKSTKFGVAWILAGAAWWVACLYNWLTTPLEDAH</sequence>
<keyword evidence="9" id="KW-1278">Translocase</keyword>
<evidence type="ECO:0000256" key="4">
    <source>
        <dbReference type="ARBA" id="ARBA00022475"/>
    </source>
</evidence>
<comment type="subcellular location">
    <subcellularLocation>
        <location evidence="1 17">Cell membrane</location>
        <topology evidence="1 17">Multi-pass membrane protein</topology>
    </subcellularLocation>
</comment>
<dbReference type="FunCoup" id="W0RHY4">
    <property type="interactions" value="101"/>
</dbReference>
<feature type="transmembrane region" description="Helical" evidence="17">
    <location>
        <begin position="75"/>
        <end position="99"/>
    </location>
</feature>
<dbReference type="RefSeq" id="WP_025411422.1">
    <property type="nucleotide sequence ID" value="NZ_CP007128.1"/>
</dbReference>
<evidence type="ECO:0000313" key="19">
    <source>
        <dbReference type="EMBL" id="AHG89945.1"/>
    </source>
</evidence>
<keyword evidence="7 16" id="KW-0812">Transmembrane</keyword>
<keyword evidence="20" id="KW-1185">Reference proteome</keyword>
<dbReference type="GO" id="GO:0004129">
    <property type="term" value="F:cytochrome-c oxidase activity"/>
    <property type="evidence" value="ECO:0007669"/>
    <property type="project" value="UniProtKB-EC"/>
</dbReference>
<dbReference type="Gene3D" id="1.10.287.70">
    <property type="match status" value="1"/>
</dbReference>
<feature type="transmembrane region" description="Helical" evidence="17">
    <location>
        <begin position="425"/>
        <end position="450"/>
    </location>
</feature>
<comment type="catalytic activity">
    <reaction evidence="15 17">
        <text>4 Fe(II)-[cytochrome c] + O2 + 8 H(+)(in) = 4 Fe(III)-[cytochrome c] + 2 H2O + 4 H(+)(out)</text>
        <dbReference type="Rhea" id="RHEA:11436"/>
        <dbReference type="Rhea" id="RHEA-COMP:10350"/>
        <dbReference type="Rhea" id="RHEA-COMP:14399"/>
        <dbReference type="ChEBI" id="CHEBI:15377"/>
        <dbReference type="ChEBI" id="CHEBI:15378"/>
        <dbReference type="ChEBI" id="CHEBI:15379"/>
        <dbReference type="ChEBI" id="CHEBI:29033"/>
        <dbReference type="ChEBI" id="CHEBI:29034"/>
        <dbReference type="EC" id="7.1.1.9"/>
    </reaction>
</comment>
<evidence type="ECO:0000256" key="8">
    <source>
        <dbReference type="ARBA" id="ARBA00022723"/>
    </source>
</evidence>
<dbReference type="InterPro" id="IPR023615">
    <property type="entry name" value="Cyt_c_Oxase_su1_BS"/>
</dbReference>
<dbReference type="GO" id="GO:0006119">
    <property type="term" value="P:oxidative phosphorylation"/>
    <property type="evidence" value="ECO:0007669"/>
    <property type="project" value="UniProtKB-UniPathway"/>
</dbReference>
<feature type="transmembrane region" description="Helical" evidence="17">
    <location>
        <begin position="283"/>
        <end position="307"/>
    </location>
</feature>
<evidence type="ECO:0000256" key="7">
    <source>
        <dbReference type="ARBA" id="ARBA00022692"/>
    </source>
</evidence>
<evidence type="ECO:0000256" key="16">
    <source>
        <dbReference type="RuleBase" id="RU000370"/>
    </source>
</evidence>
<evidence type="ECO:0000256" key="3">
    <source>
        <dbReference type="ARBA" id="ARBA00022448"/>
    </source>
</evidence>
<dbReference type="EMBL" id="CP007128">
    <property type="protein sequence ID" value="AHG89945.1"/>
    <property type="molecule type" value="Genomic_DNA"/>
</dbReference>
<dbReference type="Proteomes" id="UP000019151">
    <property type="component" value="Chromosome"/>
</dbReference>
<evidence type="ECO:0000256" key="2">
    <source>
        <dbReference type="ARBA" id="ARBA00004673"/>
    </source>
</evidence>
<dbReference type="OrthoDB" id="9759913at2"/>
<evidence type="ECO:0000256" key="6">
    <source>
        <dbReference type="ARBA" id="ARBA00022660"/>
    </source>
</evidence>
<dbReference type="InterPro" id="IPR014241">
    <property type="entry name" value="Cyt_c_oxidase_su1_bac"/>
</dbReference>
<dbReference type="STRING" id="861299.J421_2408"/>
<dbReference type="GO" id="GO:0005886">
    <property type="term" value="C:plasma membrane"/>
    <property type="evidence" value="ECO:0007669"/>
    <property type="project" value="UniProtKB-SubCell"/>
</dbReference>
<feature type="transmembrane region" description="Helical" evidence="17">
    <location>
        <begin position="119"/>
        <end position="138"/>
    </location>
</feature>
<feature type="transmembrane region" description="Helical" evidence="17">
    <location>
        <begin position="203"/>
        <end position="227"/>
    </location>
</feature>
<dbReference type="InterPro" id="IPR023616">
    <property type="entry name" value="Cyt_c_oxase-like_su1_dom"/>
</dbReference>
<dbReference type="InParanoid" id="W0RHY4"/>
<comment type="function">
    <text evidence="17">Cytochrome c oxidase is the component of the respiratory chain that catalyzes the reduction of oxygen to water. Subunits 1-3 form the functional core of the enzyme complex. CO I is the catalytic subunit of the enzyme. Electrons originating in cytochrome c are transferred via the copper A center of subunit 2 and heme A of subunit 1 to the bimetallic center formed by heme A3 and copper B.</text>
</comment>
<evidence type="ECO:0000256" key="5">
    <source>
        <dbReference type="ARBA" id="ARBA00022617"/>
    </source>
</evidence>
<feature type="transmembrane region" description="Helical" evidence="17">
    <location>
        <begin position="352"/>
        <end position="373"/>
    </location>
</feature>
<evidence type="ECO:0000256" key="11">
    <source>
        <dbReference type="ARBA" id="ARBA00022989"/>
    </source>
</evidence>
<evidence type="ECO:0000256" key="1">
    <source>
        <dbReference type="ARBA" id="ARBA00004651"/>
    </source>
</evidence>
<keyword evidence="12 17" id="KW-0408">Iron</keyword>
<dbReference type="SUPFAM" id="SSF81442">
    <property type="entry name" value="Cytochrome c oxidase subunit I-like"/>
    <property type="match status" value="1"/>
</dbReference>
<dbReference type="UniPathway" id="UPA00705"/>
<dbReference type="EC" id="7.1.1.9" evidence="17"/>
<feature type="transmembrane region" description="Helical" evidence="17">
    <location>
        <begin position="247"/>
        <end position="271"/>
    </location>
</feature>
<proteinExistence type="inferred from homology"/>
<dbReference type="PANTHER" id="PTHR10422:SF18">
    <property type="entry name" value="CYTOCHROME C OXIDASE SUBUNIT 1"/>
    <property type="match status" value="1"/>
</dbReference>
<dbReference type="PATRIC" id="fig|861299.3.peg.2454"/>
<dbReference type="PANTHER" id="PTHR10422">
    <property type="entry name" value="CYTOCHROME C OXIDASE SUBUNIT 1"/>
    <property type="match status" value="1"/>
</dbReference>
<feature type="transmembrane region" description="Helical" evidence="17">
    <location>
        <begin position="158"/>
        <end position="182"/>
    </location>
</feature>
<dbReference type="HOGENOM" id="CLU_011899_7_3_0"/>
<keyword evidence="11 17" id="KW-1133">Transmembrane helix</keyword>
<feature type="transmembrane region" description="Helical" evidence="17">
    <location>
        <begin position="470"/>
        <end position="491"/>
    </location>
</feature>
<dbReference type="AlphaFoldDB" id="W0RHY4"/>
<accession>W0RHY4</accession>
<evidence type="ECO:0000256" key="13">
    <source>
        <dbReference type="ARBA" id="ARBA00023008"/>
    </source>
</evidence>
<comment type="pathway">
    <text evidence="2 17">Energy metabolism; oxidative phosphorylation.</text>
</comment>
<dbReference type="eggNOG" id="COG0843">
    <property type="taxonomic scope" value="Bacteria"/>
</dbReference>
<keyword evidence="3 16" id="KW-0813">Transport</keyword>
<dbReference type="NCBIfam" id="TIGR02891">
    <property type="entry name" value="CtaD_CoxA"/>
    <property type="match status" value="1"/>
</dbReference>
<keyword evidence="5 16" id="KW-0349">Heme</keyword>
<evidence type="ECO:0000313" key="20">
    <source>
        <dbReference type="Proteomes" id="UP000019151"/>
    </source>
</evidence>
<evidence type="ECO:0000256" key="12">
    <source>
        <dbReference type="ARBA" id="ARBA00023004"/>
    </source>
</evidence>
<dbReference type="GO" id="GO:0015990">
    <property type="term" value="P:electron transport coupled proton transport"/>
    <property type="evidence" value="ECO:0007669"/>
    <property type="project" value="InterPro"/>
</dbReference>
<dbReference type="PROSITE" id="PS00077">
    <property type="entry name" value="COX1_CUB"/>
    <property type="match status" value="1"/>
</dbReference>
<evidence type="ECO:0000259" key="18">
    <source>
        <dbReference type="PROSITE" id="PS50855"/>
    </source>
</evidence>
<dbReference type="KEGG" id="gba:J421_2408"/>
<dbReference type="PROSITE" id="PS50855">
    <property type="entry name" value="COX1"/>
    <property type="match status" value="1"/>
</dbReference>
<evidence type="ECO:0000256" key="9">
    <source>
        <dbReference type="ARBA" id="ARBA00022967"/>
    </source>
</evidence>
<organism evidence="19 20">
    <name type="scientific">Gemmatirosa kalamazoonensis</name>
    <dbReference type="NCBI Taxonomy" id="861299"/>
    <lineage>
        <taxon>Bacteria</taxon>
        <taxon>Pseudomonadati</taxon>
        <taxon>Gemmatimonadota</taxon>
        <taxon>Gemmatimonadia</taxon>
        <taxon>Gemmatimonadales</taxon>
        <taxon>Gemmatimonadaceae</taxon>
        <taxon>Gemmatirosa</taxon>
    </lineage>
</organism>
<feature type="transmembrane region" description="Helical" evidence="17">
    <location>
        <begin position="612"/>
        <end position="631"/>
    </location>
</feature>